<keyword evidence="3" id="KW-1185">Reference proteome</keyword>
<dbReference type="InterPro" id="IPR050639">
    <property type="entry name" value="SSR_resolvase"/>
</dbReference>
<feature type="domain" description="Resolvase/invertase-type recombinase catalytic" evidence="1">
    <location>
        <begin position="22"/>
        <end position="168"/>
    </location>
</feature>
<dbReference type="EMBL" id="VFMN01000001">
    <property type="protein sequence ID" value="TQJ07589.1"/>
    <property type="molecule type" value="Genomic_DNA"/>
</dbReference>
<evidence type="ECO:0000313" key="3">
    <source>
        <dbReference type="Proteomes" id="UP000317893"/>
    </source>
</evidence>
<dbReference type="OrthoDB" id="3621759at2"/>
<comment type="caution">
    <text evidence="2">The sequence shown here is derived from an EMBL/GenBank/DDBJ whole genome shotgun (WGS) entry which is preliminary data.</text>
</comment>
<evidence type="ECO:0000313" key="2">
    <source>
        <dbReference type="EMBL" id="TQJ07589.1"/>
    </source>
</evidence>
<dbReference type="InterPro" id="IPR006119">
    <property type="entry name" value="Resolv_N"/>
</dbReference>
<reference evidence="2 3" key="1">
    <citation type="submission" date="2019-06" db="EMBL/GenBank/DDBJ databases">
        <title>Sequencing the genomes of 1000 actinobacteria strains.</title>
        <authorList>
            <person name="Klenk H.-P."/>
        </authorList>
    </citation>
    <scope>NUCLEOTIDE SEQUENCE [LARGE SCALE GENOMIC DNA]</scope>
    <source>
        <strain evidence="2 3">DSM 18607</strain>
    </source>
</reference>
<organism evidence="2 3">
    <name type="scientific">Lapillicoccus jejuensis</name>
    <dbReference type="NCBI Taxonomy" id="402171"/>
    <lineage>
        <taxon>Bacteria</taxon>
        <taxon>Bacillati</taxon>
        <taxon>Actinomycetota</taxon>
        <taxon>Actinomycetes</taxon>
        <taxon>Micrococcales</taxon>
        <taxon>Intrasporangiaceae</taxon>
        <taxon>Lapillicoccus</taxon>
    </lineage>
</organism>
<name>A0A542DWX0_9MICO</name>
<proteinExistence type="predicted"/>
<dbReference type="RefSeq" id="WP_141846726.1">
    <property type="nucleotide sequence ID" value="NZ_BAAAPR010000008.1"/>
</dbReference>
<dbReference type="Gene3D" id="3.40.50.1390">
    <property type="entry name" value="Resolvase, N-terminal catalytic domain"/>
    <property type="match status" value="1"/>
</dbReference>
<dbReference type="AlphaFoldDB" id="A0A542DWX0"/>
<dbReference type="Pfam" id="PF00239">
    <property type="entry name" value="Resolvase"/>
    <property type="match status" value="1"/>
</dbReference>
<protein>
    <submittedName>
        <fullName evidence="2">Resolvase-like protein</fullName>
    </submittedName>
</protein>
<dbReference type="GO" id="GO:0000150">
    <property type="term" value="F:DNA strand exchange activity"/>
    <property type="evidence" value="ECO:0007669"/>
    <property type="project" value="InterPro"/>
</dbReference>
<dbReference type="PANTHER" id="PTHR30461:SF23">
    <property type="entry name" value="DNA RECOMBINASE-RELATED"/>
    <property type="match status" value="1"/>
</dbReference>
<dbReference type="GO" id="GO:0003677">
    <property type="term" value="F:DNA binding"/>
    <property type="evidence" value="ECO:0007669"/>
    <property type="project" value="InterPro"/>
</dbReference>
<gene>
    <name evidence="2" type="ORF">FB458_0656</name>
</gene>
<accession>A0A542DWX0</accession>
<sequence length="170" mass="19410">MSARRFVPIADWVRVYGRPMRVAILERRSKDDPDTKSLQVQHDTCLRWLNSLPAGSWSCDLRLAEDGGDVYRQIVSAWRGKGNHRLLRQIMARLTEYDVVVVYRIDRFGRNVVTVLTTLDQMREAGVRLYSVEENLDTADPSQQFNSQLFAMLAQHSSDLLGTADGLVDI</sequence>
<dbReference type="Proteomes" id="UP000317893">
    <property type="component" value="Unassembled WGS sequence"/>
</dbReference>
<evidence type="ECO:0000259" key="1">
    <source>
        <dbReference type="SMART" id="SM00857"/>
    </source>
</evidence>
<dbReference type="PANTHER" id="PTHR30461">
    <property type="entry name" value="DNA-INVERTASE FROM LAMBDOID PROPHAGE"/>
    <property type="match status" value="1"/>
</dbReference>
<dbReference type="SUPFAM" id="SSF53041">
    <property type="entry name" value="Resolvase-like"/>
    <property type="match status" value="1"/>
</dbReference>
<dbReference type="InterPro" id="IPR036162">
    <property type="entry name" value="Resolvase-like_N_sf"/>
</dbReference>
<dbReference type="SMART" id="SM00857">
    <property type="entry name" value="Resolvase"/>
    <property type="match status" value="1"/>
</dbReference>